<protein>
    <submittedName>
        <fullName evidence="2">Alpha/beta hydrolase fold domain-containing protein</fullName>
    </submittedName>
</protein>
<dbReference type="OrthoDB" id="9780765at2"/>
<dbReference type="InterPro" id="IPR050266">
    <property type="entry name" value="AB_hydrolase_sf"/>
</dbReference>
<dbReference type="InterPro" id="IPR029058">
    <property type="entry name" value="AB_hydrolase_fold"/>
</dbReference>
<dbReference type="EMBL" id="AHJE01000117">
    <property type="protein sequence ID" value="EHP38564.1"/>
    <property type="molecule type" value="Genomic_DNA"/>
</dbReference>
<gene>
    <name evidence="2" type="ORF">OR16_36545</name>
</gene>
<dbReference type="PANTHER" id="PTHR43798:SF33">
    <property type="entry name" value="HYDROLASE, PUTATIVE (AFU_ORTHOLOGUE AFUA_2G14860)-RELATED"/>
    <property type="match status" value="1"/>
</dbReference>
<dbReference type="PATRIC" id="fig|1127483.3.peg.7291"/>
<organism evidence="2 3">
    <name type="scientific">Cupriavidus basilensis OR16</name>
    <dbReference type="NCBI Taxonomy" id="1127483"/>
    <lineage>
        <taxon>Bacteria</taxon>
        <taxon>Pseudomonadati</taxon>
        <taxon>Pseudomonadota</taxon>
        <taxon>Betaproteobacteria</taxon>
        <taxon>Burkholderiales</taxon>
        <taxon>Burkholderiaceae</taxon>
        <taxon>Cupriavidus</taxon>
    </lineage>
</organism>
<dbReference type="GO" id="GO:0016787">
    <property type="term" value="F:hydrolase activity"/>
    <property type="evidence" value="ECO:0007669"/>
    <property type="project" value="UniProtKB-KW"/>
</dbReference>
<proteinExistence type="predicted"/>
<dbReference type="AlphaFoldDB" id="H1SG08"/>
<dbReference type="PANTHER" id="PTHR43798">
    <property type="entry name" value="MONOACYLGLYCEROL LIPASE"/>
    <property type="match status" value="1"/>
</dbReference>
<name>H1SG08_9BURK</name>
<accession>H1SG08</accession>
<reference evidence="2 3" key="1">
    <citation type="journal article" date="2012" name="J. Bacteriol.">
        <title>De Novo Genome Project of Cupriavidus basilensis OR16.</title>
        <authorList>
            <person name="Cserhati M."/>
            <person name="Kriszt B."/>
            <person name="Szoboszlay S."/>
            <person name="Toth A."/>
            <person name="Szabo I."/>
            <person name="Tancsics A."/>
            <person name="Nagy I."/>
            <person name="Horvath B."/>
            <person name="Nagy I."/>
            <person name="Kukolya J."/>
        </authorList>
    </citation>
    <scope>NUCLEOTIDE SEQUENCE [LARGE SCALE GENOMIC DNA]</scope>
    <source>
        <strain evidence="2 3">OR16</strain>
    </source>
</reference>
<evidence type="ECO:0000313" key="2">
    <source>
        <dbReference type="EMBL" id="EHP38564.1"/>
    </source>
</evidence>
<evidence type="ECO:0000313" key="3">
    <source>
        <dbReference type="Proteomes" id="UP000005808"/>
    </source>
</evidence>
<dbReference type="SUPFAM" id="SSF53474">
    <property type="entry name" value="alpha/beta-Hydrolases"/>
    <property type="match status" value="1"/>
</dbReference>
<keyword evidence="2" id="KW-0378">Hydrolase</keyword>
<dbReference type="Proteomes" id="UP000005808">
    <property type="component" value="Unassembled WGS sequence"/>
</dbReference>
<dbReference type="Gene3D" id="3.40.50.1820">
    <property type="entry name" value="alpha/beta hydrolase"/>
    <property type="match status" value="1"/>
</dbReference>
<comment type="caution">
    <text evidence="2">The sequence shown here is derived from an EMBL/GenBank/DDBJ whole genome shotgun (WGS) entry which is preliminary data.</text>
</comment>
<dbReference type="Pfam" id="PF00561">
    <property type="entry name" value="Abhydrolase_1"/>
    <property type="match status" value="1"/>
</dbReference>
<sequence>MMSFKLVGTGPRKVMLFPGLLGTRDAFDDLLRWADLEAFQYVAVEYRGYGQARKERGLMTLREVVIDATRLADYLGWSRFAVAGHALGALAAQMLALALPQRVDAIVSIAGPSERGGSSDPQRLRMLEGAAASRQWREELVTAGTARRYPATFARAVVDSSWDSIDGSAFASYARDASRTDISQQVEGSDKPILVLIGQHDGSNTEEAARATTLKWYRNATLQVLAGAGHYPVQETPAATSAALETFLLGSADDGKPATSAA</sequence>
<dbReference type="InterPro" id="IPR000073">
    <property type="entry name" value="AB_hydrolase_1"/>
</dbReference>
<evidence type="ECO:0000259" key="1">
    <source>
        <dbReference type="Pfam" id="PF00561"/>
    </source>
</evidence>
<dbReference type="GO" id="GO:0016020">
    <property type="term" value="C:membrane"/>
    <property type="evidence" value="ECO:0007669"/>
    <property type="project" value="TreeGrafter"/>
</dbReference>
<dbReference type="RefSeq" id="WP_006163273.1">
    <property type="nucleotide sequence ID" value="NZ_AHJE01000117.1"/>
</dbReference>
<feature type="domain" description="AB hydrolase-1" evidence="1">
    <location>
        <begin position="14"/>
        <end position="232"/>
    </location>
</feature>